<sequence length="508" mass="58057">MPESIIEFNWKEPTPDKKFPADTLDRARYASFLHNYLINNSIEGGYVLNLNAKWGAGKTYFINRWIESIKVSHPVVYIDAWKQDYSDDPMLTVVSSLIGSLGGHLPKENQRIAKISEKSARFIKALAPVLMKGVVKKATGVNLDDISLDADDSLSPPKTVETDGEQKGSGTSDIVADSASTLAKCMIDDHNAKLQSVEHLRNEISQLVEAITKPNTDLSTPTFVFIDELDRCRPSYAVEMLEVVKHFFELDSIVFVIATDTEQLQHAVKAVYGEGFDAQTYLGRFFRRRYSLTELSRYEFVQQMVEGKVTYNSQWQKHVPSINQLSDLTSVISIVADRFRLSLRDTAQLVDKFLSVLSNANKTMNPYLLLILFVLREKHYFLYEKWMEETYKNKDFGQDISNLGYNTGSFPMSFERTDEGFLPGERVTPNGMVVRFPLQSILNDMHKFCSPWKNREKTDFINQLARQSEQNAAWEHRVKCHMQEVLVELSASKADYKNWVELAVSFDE</sequence>
<accession>E8LZM6</accession>
<dbReference type="Proteomes" id="UP000004371">
    <property type="component" value="Unassembled WGS sequence"/>
</dbReference>
<comment type="caution">
    <text evidence="3">The sequence shown here is derived from an EMBL/GenBank/DDBJ whole genome shotgun (WGS) entry which is preliminary data.</text>
</comment>
<feature type="region of interest" description="Disordered" evidence="1">
    <location>
        <begin position="152"/>
        <end position="173"/>
    </location>
</feature>
<evidence type="ECO:0000313" key="3">
    <source>
        <dbReference type="EMBL" id="EGA63911.1"/>
    </source>
</evidence>
<dbReference type="RefSeq" id="WP_006881294.1">
    <property type="nucleotide sequence ID" value="NZ_AEVS01000104.1"/>
</dbReference>
<dbReference type="eggNOG" id="COG4928">
    <property type="taxonomic scope" value="Bacteria"/>
</dbReference>
<dbReference type="Pfam" id="PF07693">
    <property type="entry name" value="KAP_NTPase"/>
    <property type="match status" value="1"/>
</dbReference>
<organism evidence="3 4">
    <name type="scientific">Vibrio brasiliensis LMG 20546</name>
    <dbReference type="NCBI Taxonomy" id="945543"/>
    <lineage>
        <taxon>Bacteria</taxon>
        <taxon>Pseudomonadati</taxon>
        <taxon>Pseudomonadota</taxon>
        <taxon>Gammaproteobacteria</taxon>
        <taxon>Vibrionales</taxon>
        <taxon>Vibrionaceae</taxon>
        <taxon>Vibrio</taxon>
        <taxon>Vibrio oreintalis group</taxon>
    </lineage>
</organism>
<gene>
    <name evidence="3" type="ORF">VIBR0546_02429</name>
</gene>
<dbReference type="Gene3D" id="3.40.50.300">
    <property type="entry name" value="P-loop containing nucleotide triphosphate hydrolases"/>
    <property type="match status" value="1"/>
</dbReference>
<dbReference type="InterPro" id="IPR011646">
    <property type="entry name" value="KAP_P-loop"/>
</dbReference>
<protein>
    <submittedName>
        <fullName evidence="3">KAP P-loop domain-containing protein</fullName>
    </submittedName>
</protein>
<dbReference type="STRING" id="945543.VIBR0546_02429"/>
<name>E8LZM6_9VIBR</name>
<dbReference type="InterPro" id="IPR027417">
    <property type="entry name" value="P-loop_NTPase"/>
</dbReference>
<proteinExistence type="predicted"/>
<evidence type="ECO:0000313" key="4">
    <source>
        <dbReference type="Proteomes" id="UP000004371"/>
    </source>
</evidence>
<dbReference type="OrthoDB" id="88903at2"/>
<evidence type="ECO:0000256" key="1">
    <source>
        <dbReference type="SAM" id="MobiDB-lite"/>
    </source>
</evidence>
<keyword evidence="4" id="KW-1185">Reference proteome</keyword>
<reference evidence="3 4" key="1">
    <citation type="journal article" date="2012" name="Int. J. Syst. Evol. Microbiol.">
        <title>Vibrio caribbeanicus sp. nov., isolated from the marine sponge Scleritoderma cyanea.</title>
        <authorList>
            <person name="Hoffmann M."/>
            <person name="Monday S.R."/>
            <person name="Allard M.W."/>
            <person name="Strain E.A."/>
            <person name="Whittaker P."/>
            <person name="Naum M."/>
            <person name="McCarthy P.J."/>
            <person name="Lopez J.V."/>
            <person name="Fischer M."/>
            <person name="Brown E.W."/>
        </authorList>
    </citation>
    <scope>NUCLEOTIDE SEQUENCE [LARGE SCALE GENOMIC DNA]</scope>
    <source>
        <strain evidence="3 4">LMG 20546</strain>
    </source>
</reference>
<dbReference type="AlphaFoldDB" id="E8LZM6"/>
<dbReference type="SUPFAM" id="SSF52540">
    <property type="entry name" value="P-loop containing nucleoside triphosphate hydrolases"/>
    <property type="match status" value="1"/>
</dbReference>
<evidence type="ECO:0000259" key="2">
    <source>
        <dbReference type="Pfam" id="PF07693"/>
    </source>
</evidence>
<feature type="domain" description="KAP NTPase" evidence="2">
    <location>
        <begin position="27"/>
        <end position="355"/>
    </location>
</feature>
<dbReference type="EMBL" id="AEVS01000104">
    <property type="protein sequence ID" value="EGA63911.1"/>
    <property type="molecule type" value="Genomic_DNA"/>
</dbReference>